<name>A0A9X0CIT4_9CNID</name>
<keyword evidence="5 8" id="KW-0456">Lyase</keyword>
<protein>
    <recommendedName>
        <fullName evidence="3">phosphopyruvate hydratase</fullName>
        <ecNumber evidence="3">4.2.1.11</ecNumber>
    </recommendedName>
</protein>
<reference evidence="8" key="1">
    <citation type="submission" date="2023-01" db="EMBL/GenBank/DDBJ databases">
        <title>Genome assembly of the deep-sea coral Lophelia pertusa.</title>
        <authorList>
            <person name="Herrera S."/>
            <person name="Cordes E."/>
        </authorList>
    </citation>
    <scope>NUCLEOTIDE SEQUENCE</scope>
    <source>
        <strain evidence="8">USNM1676648</strain>
        <tissue evidence="8">Polyp</tissue>
    </source>
</reference>
<dbReference type="EMBL" id="MU827322">
    <property type="protein sequence ID" value="KAJ7356345.1"/>
    <property type="molecule type" value="Genomic_DNA"/>
</dbReference>
<evidence type="ECO:0000256" key="2">
    <source>
        <dbReference type="ARBA" id="ARBA00009604"/>
    </source>
</evidence>
<dbReference type="GO" id="GO:0004634">
    <property type="term" value="F:phosphopyruvate hydratase activity"/>
    <property type="evidence" value="ECO:0007669"/>
    <property type="project" value="UniProtKB-EC"/>
</dbReference>
<dbReference type="InterPro" id="IPR020810">
    <property type="entry name" value="Enolase_C"/>
</dbReference>
<comment type="caution">
    <text evidence="8">The sequence shown here is derived from an EMBL/GenBank/DDBJ whole genome shotgun (WGS) entry which is preliminary data.</text>
</comment>
<dbReference type="GO" id="GO:0006096">
    <property type="term" value="P:glycolytic process"/>
    <property type="evidence" value="ECO:0007669"/>
    <property type="project" value="UniProtKB-KW"/>
</dbReference>
<evidence type="ECO:0000313" key="9">
    <source>
        <dbReference type="Proteomes" id="UP001163046"/>
    </source>
</evidence>
<dbReference type="OrthoDB" id="10009078at2759"/>
<feature type="chain" id="PRO_5040748630" description="phosphopyruvate hydratase" evidence="6">
    <location>
        <begin position="21"/>
        <end position="91"/>
    </location>
</feature>
<keyword evidence="6" id="KW-0732">Signal</keyword>
<gene>
    <name evidence="8" type="primary">ENO4_2</name>
    <name evidence="8" type="ORF">OS493_025454</name>
</gene>
<evidence type="ECO:0000256" key="1">
    <source>
        <dbReference type="ARBA" id="ARBA00005031"/>
    </source>
</evidence>
<dbReference type="SUPFAM" id="SSF51604">
    <property type="entry name" value="Enolase C-terminal domain-like"/>
    <property type="match status" value="1"/>
</dbReference>
<accession>A0A9X0CIT4</accession>
<organism evidence="8 9">
    <name type="scientific">Desmophyllum pertusum</name>
    <dbReference type="NCBI Taxonomy" id="174260"/>
    <lineage>
        <taxon>Eukaryota</taxon>
        <taxon>Metazoa</taxon>
        <taxon>Cnidaria</taxon>
        <taxon>Anthozoa</taxon>
        <taxon>Hexacorallia</taxon>
        <taxon>Scleractinia</taxon>
        <taxon>Caryophylliina</taxon>
        <taxon>Caryophylliidae</taxon>
        <taxon>Desmophyllum</taxon>
    </lineage>
</organism>
<proteinExistence type="inferred from homology"/>
<feature type="domain" description="Enolase C-terminal TIM barrel" evidence="7">
    <location>
        <begin position="37"/>
        <end position="86"/>
    </location>
</feature>
<dbReference type="EC" id="4.2.1.11" evidence="3"/>
<keyword evidence="9" id="KW-1185">Reference proteome</keyword>
<evidence type="ECO:0000256" key="5">
    <source>
        <dbReference type="ARBA" id="ARBA00023239"/>
    </source>
</evidence>
<comment type="pathway">
    <text evidence="1">Carbohydrate degradation; glycolysis; pyruvate from D-glyceraldehyde 3-phosphate: step 4/5.</text>
</comment>
<evidence type="ECO:0000256" key="3">
    <source>
        <dbReference type="ARBA" id="ARBA00012058"/>
    </source>
</evidence>
<comment type="similarity">
    <text evidence="2">Belongs to the enolase family.</text>
</comment>
<sequence>MLCLLAGIAWVLMFRSLSTAQPQNFMTRRKQKYEIMANTFKSLDDVINLYCELHERYPGIIAIVDGVRSPDREGWKKLNQRIGEKVLYSWQ</sequence>
<evidence type="ECO:0000256" key="6">
    <source>
        <dbReference type="SAM" id="SignalP"/>
    </source>
</evidence>
<dbReference type="InterPro" id="IPR036849">
    <property type="entry name" value="Enolase-like_C_sf"/>
</dbReference>
<keyword evidence="4" id="KW-0324">Glycolysis</keyword>
<dbReference type="Pfam" id="PF00113">
    <property type="entry name" value="Enolase_C"/>
    <property type="match status" value="1"/>
</dbReference>
<evidence type="ECO:0000313" key="8">
    <source>
        <dbReference type="EMBL" id="KAJ7356345.1"/>
    </source>
</evidence>
<dbReference type="Proteomes" id="UP001163046">
    <property type="component" value="Unassembled WGS sequence"/>
</dbReference>
<dbReference type="Gene3D" id="3.20.20.120">
    <property type="entry name" value="Enolase-like C-terminal domain"/>
    <property type="match status" value="1"/>
</dbReference>
<dbReference type="AlphaFoldDB" id="A0A9X0CIT4"/>
<evidence type="ECO:0000256" key="4">
    <source>
        <dbReference type="ARBA" id="ARBA00023152"/>
    </source>
</evidence>
<feature type="signal peptide" evidence="6">
    <location>
        <begin position="1"/>
        <end position="20"/>
    </location>
</feature>
<evidence type="ECO:0000259" key="7">
    <source>
        <dbReference type="Pfam" id="PF00113"/>
    </source>
</evidence>